<dbReference type="InterPro" id="IPR029063">
    <property type="entry name" value="SAM-dependent_MTases_sf"/>
</dbReference>
<dbReference type="RefSeq" id="WP_224079889.1">
    <property type="nucleotide sequence ID" value="NZ_CAJZAI010000004.1"/>
</dbReference>
<dbReference type="Pfam" id="PF07669">
    <property type="entry name" value="Eco57I"/>
    <property type="match status" value="1"/>
</dbReference>
<evidence type="ECO:0000259" key="7">
    <source>
        <dbReference type="Pfam" id="PF07669"/>
    </source>
</evidence>
<sequence>MINAPQLLADLTKLLKRLEGDLRQRIEDLTALKASLQAEWQAARDAGRCAETFETWADQVITQAGVHWLLSCVFLRFIEDNQLVDRPWLGGTPESGRLALARDRHEAYFREYPTESDRDYLLSAFREAGTLPGLHTFFDEAHNPAFRLGISGDAAMALREFWQQVDPSTGALLHNFTDADWNTRFLGDLYQDLSEATRKRYALLQTPEFVEEFVLDRTLTPAIREFGFRDVRMIDPTCGSGHFLLGGFHRLLAEWQRNEPGGSPVDLAQKALDAVAGVDLNPFAVAISRFRLFVAALQAAGVQRLANAPDFSVSVAIGDSLLHGTRFGLTQSQDLFDVAESHADTGLAHAYASEDLGEVQRILGRQYHAVVGNPPYIVVKDAALNAAYRRKYASCHMKYSLGAPFTERFFELAVTGTDGRGAGYVGLITANSFMKREFGSKLIEQVLPRLDLTHVVDTSGAYIPGHGTPTVILFGRNRMPIDTNVRTVMGIKGEPSTPDDPAEGLVWGAILDQIDQVGSESEFVSVADTFRSTLGRHPWSIGGGGASALKELIEERCLTRLGDVTAEMGFFGITAADDVLLSDIFTLRRHLIEEFLIRPIVVGDEVRDWCTHPKSYAIFPYTDERLVDIHEAHYLGRWLWPFRTNLGSRPTFSKKTYFEEGRPWWEWHQVAVRRAKNLVITLAFVATDNHFVLEREGKVYKQSSPLIKLPDNSSVADYLNILQVLNSSAGCFWMKQVLHDKGNGGIGGGIASEDWERFYEYTSAGLKDFPVPENQNTEIAARLDALSLELSELSPREVLVGCSDTPRDSLMTARNRVEAIYKTMIGQQEELDWRCYRLYGLLPAGLAEDEVEFFAPVEVARGERAFEIVLARRVAAGLEQTTWFERHGSTPITEIPTHWPAGYRRVVARRIELIERDKSIGLIERPEFKRRWNSPRSEDLEASALRDWLLARLEAPALWPASPEQPPQLNSTSRLADAVSHDADFMQIAALYAGHADFDLPQLVAELVVAEAVPALPAQRYTDTGLRKRAQWQDTWTLQRREDAIEARVVAENDDTWRAKFAEMTRTTFGTDTSEEARAWIEKKLAEEIKRHQDERKASEVGAIPVPPKYQSKDFLKADFWRLRGGLDVPKERWISYPGCERGSDGSLVIAWAGWDHLQQATALAGYYLDMKDSEGWEPARLQPLLASLLELVPWLEQWHNELDPVFGERMGDYYRGFVTQEARDIGFTLDDLHAWKPPVVAARRGRRKAS</sequence>
<dbReference type="EC" id="2.1.1.72" evidence="1"/>
<dbReference type="SUPFAM" id="SSF53335">
    <property type="entry name" value="S-adenosyl-L-methionine-dependent methyltransferases"/>
    <property type="match status" value="1"/>
</dbReference>
<proteinExistence type="predicted"/>
<dbReference type="Gene3D" id="3.40.50.150">
    <property type="entry name" value="Vaccinia Virus protein VP39"/>
    <property type="match status" value="1"/>
</dbReference>
<evidence type="ECO:0000256" key="6">
    <source>
        <dbReference type="SAM" id="Coils"/>
    </source>
</evidence>
<feature type="coiled-coil region" evidence="6">
    <location>
        <begin position="8"/>
        <end position="39"/>
    </location>
</feature>
<keyword evidence="6" id="KW-0175">Coiled coil</keyword>
<evidence type="ECO:0000256" key="5">
    <source>
        <dbReference type="ARBA" id="ARBA00047942"/>
    </source>
</evidence>
<feature type="domain" description="DUF7008" evidence="8">
    <location>
        <begin position="824"/>
        <end position="1248"/>
    </location>
</feature>
<keyword evidence="10" id="KW-1185">Reference proteome</keyword>
<dbReference type="PANTHER" id="PTHR33841:SF1">
    <property type="entry name" value="DNA METHYLTRANSFERASE A"/>
    <property type="match status" value="1"/>
</dbReference>
<evidence type="ECO:0000313" key="10">
    <source>
        <dbReference type="Proteomes" id="UP000727654"/>
    </source>
</evidence>
<keyword evidence="3" id="KW-0808">Transferase</keyword>
<dbReference type="PROSITE" id="PS00092">
    <property type="entry name" value="N6_MTASE"/>
    <property type="match status" value="1"/>
</dbReference>
<keyword evidence="4" id="KW-0949">S-adenosyl-L-methionine</keyword>
<evidence type="ECO:0000256" key="4">
    <source>
        <dbReference type="ARBA" id="ARBA00022691"/>
    </source>
</evidence>
<dbReference type="Proteomes" id="UP000727654">
    <property type="component" value="Unassembled WGS sequence"/>
</dbReference>
<evidence type="ECO:0000256" key="3">
    <source>
        <dbReference type="ARBA" id="ARBA00022679"/>
    </source>
</evidence>
<dbReference type="Pfam" id="PF22654">
    <property type="entry name" value="DUF7008"/>
    <property type="match status" value="1"/>
</dbReference>
<protein>
    <recommendedName>
        <fullName evidence="1">site-specific DNA-methyltransferase (adenine-specific)</fullName>
        <ecNumber evidence="1">2.1.1.72</ecNumber>
    </recommendedName>
</protein>
<evidence type="ECO:0000256" key="1">
    <source>
        <dbReference type="ARBA" id="ARBA00011900"/>
    </source>
</evidence>
<gene>
    <name evidence="9" type="ORF">LMG23992_02276</name>
</gene>
<dbReference type="NCBIfam" id="NF033451">
    <property type="entry name" value="BREX_2_MTaseX"/>
    <property type="match status" value="1"/>
</dbReference>
<evidence type="ECO:0000256" key="2">
    <source>
        <dbReference type="ARBA" id="ARBA00022603"/>
    </source>
</evidence>
<feature type="domain" description="Type II methyltransferase M.TaqI-like" evidence="7">
    <location>
        <begin position="275"/>
        <end position="458"/>
    </location>
</feature>
<organism evidence="9 10">
    <name type="scientific">Cupriavidus laharis</name>
    <dbReference type="NCBI Taxonomy" id="151654"/>
    <lineage>
        <taxon>Bacteria</taxon>
        <taxon>Pseudomonadati</taxon>
        <taxon>Pseudomonadota</taxon>
        <taxon>Betaproteobacteria</taxon>
        <taxon>Burkholderiales</taxon>
        <taxon>Burkholderiaceae</taxon>
        <taxon>Cupriavidus</taxon>
    </lineage>
</organism>
<dbReference type="EMBL" id="CAJZAI010000004">
    <property type="protein sequence ID" value="CAG9172596.1"/>
    <property type="molecule type" value="Genomic_DNA"/>
</dbReference>
<comment type="catalytic activity">
    <reaction evidence="5">
        <text>a 2'-deoxyadenosine in DNA + S-adenosyl-L-methionine = an N(6)-methyl-2'-deoxyadenosine in DNA + S-adenosyl-L-homocysteine + H(+)</text>
        <dbReference type="Rhea" id="RHEA:15197"/>
        <dbReference type="Rhea" id="RHEA-COMP:12418"/>
        <dbReference type="Rhea" id="RHEA-COMP:12419"/>
        <dbReference type="ChEBI" id="CHEBI:15378"/>
        <dbReference type="ChEBI" id="CHEBI:57856"/>
        <dbReference type="ChEBI" id="CHEBI:59789"/>
        <dbReference type="ChEBI" id="CHEBI:90615"/>
        <dbReference type="ChEBI" id="CHEBI:90616"/>
        <dbReference type="EC" id="2.1.1.72"/>
    </reaction>
</comment>
<dbReference type="PANTHER" id="PTHR33841">
    <property type="entry name" value="DNA METHYLTRANSFERASE YEEA-RELATED"/>
    <property type="match status" value="1"/>
</dbReference>
<keyword evidence="2" id="KW-0489">Methyltransferase</keyword>
<dbReference type="InterPro" id="IPR054277">
    <property type="entry name" value="DUF7008"/>
</dbReference>
<comment type="caution">
    <text evidence="9">The sequence shown here is derived from an EMBL/GenBank/DDBJ whole genome shotgun (WGS) entry which is preliminary data.</text>
</comment>
<accession>A0ABM8WYM4</accession>
<dbReference type="InterPro" id="IPR050953">
    <property type="entry name" value="N4_N6_ade-DNA_methylase"/>
</dbReference>
<reference evidence="9 10" key="1">
    <citation type="submission" date="2021-08" db="EMBL/GenBank/DDBJ databases">
        <authorList>
            <person name="Peeters C."/>
        </authorList>
    </citation>
    <scope>NUCLEOTIDE SEQUENCE [LARGE SCALE GENOMIC DNA]</scope>
    <source>
        <strain evidence="9 10">LMG 23992</strain>
    </source>
</reference>
<evidence type="ECO:0000259" key="8">
    <source>
        <dbReference type="Pfam" id="PF22654"/>
    </source>
</evidence>
<name>A0ABM8WYM4_9BURK</name>
<dbReference type="InterPro" id="IPR002052">
    <property type="entry name" value="DNA_methylase_N6_adenine_CS"/>
</dbReference>
<evidence type="ECO:0000313" key="9">
    <source>
        <dbReference type="EMBL" id="CAG9172596.1"/>
    </source>
</evidence>
<dbReference type="InterPro" id="IPR011639">
    <property type="entry name" value="MethylTrfase_TaqI-like_dom"/>
</dbReference>